<keyword evidence="1" id="KW-0472">Membrane</keyword>
<dbReference type="Pfam" id="PF23636">
    <property type="entry name" value="DUF7144"/>
    <property type="match status" value="1"/>
</dbReference>
<evidence type="ECO:0000259" key="2">
    <source>
        <dbReference type="Pfam" id="PF23636"/>
    </source>
</evidence>
<dbReference type="InterPro" id="IPR055568">
    <property type="entry name" value="DUF7144"/>
</dbReference>
<gene>
    <name evidence="3" type="ORF">GCM10017584_32530</name>
</gene>
<feature type="transmembrane region" description="Helical" evidence="1">
    <location>
        <begin position="106"/>
        <end position="123"/>
    </location>
</feature>
<feature type="transmembrane region" description="Helical" evidence="1">
    <location>
        <begin position="57"/>
        <end position="76"/>
    </location>
</feature>
<dbReference type="AlphaFoldDB" id="A0A9W6HCR6"/>
<name>A0A9W6HCR6_9MICO</name>
<sequence length="133" mass="14487">MSTVQRTGWVGWGRFAAVIVLVNGIFGVLQGIVALFAPDPYYVLARGHLFLFDVSGWGWWTLIIGILMILTGAALFTGATWARVITIVLVIIGAIGQMLLIPAQPWWASITIGIDILIIYALTAHGRELRPDA</sequence>
<feature type="transmembrane region" description="Helical" evidence="1">
    <location>
        <begin position="12"/>
        <end position="37"/>
    </location>
</feature>
<keyword evidence="1" id="KW-1133">Transmembrane helix</keyword>
<evidence type="ECO:0000256" key="1">
    <source>
        <dbReference type="SAM" id="Phobius"/>
    </source>
</evidence>
<comment type="caution">
    <text evidence="3">The sequence shown here is derived from an EMBL/GenBank/DDBJ whole genome shotgun (WGS) entry which is preliminary data.</text>
</comment>
<proteinExistence type="predicted"/>
<feature type="transmembrane region" description="Helical" evidence="1">
    <location>
        <begin position="81"/>
        <end position="100"/>
    </location>
</feature>
<evidence type="ECO:0000313" key="3">
    <source>
        <dbReference type="EMBL" id="GLJ77679.1"/>
    </source>
</evidence>
<organism evidence="3 4">
    <name type="scientific">Leifsonia poae</name>
    <dbReference type="NCBI Taxonomy" id="110933"/>
    <lineage>
        <taxon>Bacteria</taxon>
        <taxon>Bacillati</taxon>
        <taxon>Actinomycetota</taxon>
        <taxon>Actinomycetes</taxon>
        <taxon>Micrococcales</taxon>
        <taxon>Microbacteriaceae</taxon>
        <taxon>Leifsonia</taxon>
    </lineage>
</organism>
<dbReference type="Proteomes" id="UP001142372">
    <property type="component" value="Unassembled WGS sequence"/>
</dbReference>
<reference evidence="3" key="2">
    <citation type="submission" date="2023-01" db="EMBL/GenBank/DDBJ databases">
        <authorList>
            <person name="Sun Q."/>
            <person name="Evtushenko L."/>
        </authorList>
    </citation>
    <scope>NUCLEOTIDE SEQUENCE</scope>
    <source>
        <strain evidence="3">VKM Ac-1401</strain>
    </source>
</reference>
<protein>
    <submittedName>
        <fullName evidence="3">Membrane protein</fullName>
    </submittedName>
</protein>
<reference evidence="3" key="1">
    <citation type="journal article" date="2014" name="Int. J. Syst. Evol. Microbiol.">
        <title>Complete genome sequence of Corynebacterium casei LMG S-19264T (=DSM 44701T), isolated from a smear-ripened cheese.</title>
        <authorList>
            <consortium name="US DOE Joint Genome Institute (JGI-PGF)"/>
            <person name="Walter F."/>
            <person name="Albersmeier A."/>
            <person name="Kalinowski J."/>
            <person name="Ruckert C."/>
        </authorList>
    </citation>
    <scope>NUCLEOTIDE SEQUENCE</scope>
    <source>
        <strain evidence="3">VKM Ac-1401</strain>
    </source>
</reference>
<keyword evidence="1" id="KW-0812">Transmembrane</keyword>
<accession>A0A9W6HCR6</accession>
<evidence type="ECO:0000313" key="4">
    <source>
        <dbReference type="Proteomes" id="UP001142372"/>
    </source>
</evidence>
<feature type="domain" description="DUF7144" evidence="2">
    <location>
        <begin position="12"/>
        <end position="127"/>
    </location>
</feature>
<keyword evidence="4" id="KW-1185">Reference proteome</keyword>
<dbReference type="RefSeq" id="WP_271178301.1">
    <property type="nucleotide sequence ID" value="NZ_BAAAJO010000003.1"/>
</dbReference>
<dbReference type="EMBL" id="BSEN01000015">
    <property type="protein sequence ID" value="GLJ77679.1"/>
    <property type="molecule type" value="Genomic_DNA"/>
</dbReference>